<gene>
    <name evidence="5" type="ORF">NESM_000286300</name>
</gene>
<dbReference type="AlphaFoldDB" id="A0AAW0FF57"/>
<sequence>MEQFESVKLMIDNLRSEDPEARLSSMRGIHLISTTLGPERTRDELLLYLTDYLDDNDEVLRVFANALGTMLPEVGGVEHTSSLLAPLEILGSLDEVTVRDEAVASLQLIGGQLFKPGGTTGSSTTAAAAGAASESKRKDSNAKGQGEFIAMVRRLGEGMPQCRSTACSLVSTVYPCADANTRAELMKLFQKLCEDDEILVRRAACIAMGKHLAGVLGAKGCSELVPVLNAFAKDESDGVRLQAVATCASLLQVLPETQHSAILLAVRSLSSDASWRVRYMTADSLGDLAAALSPPDVVKYAVPVFRALCQDSEPEIRAAAVYNMANVLAACRDATGKKDILVTGTRLVSDDVSHVRMSLASAVLKSVAHVAKDLWGTTIVPACTALLRDAEADVRLALVSGFSSMGNTPEAKELAPSLIPVVVSLATDSKWRVREVVVAQVPYVITSLGRSAEQVLQVCIARLTDRVATIRDAAVQSCCKLVAEHGSSWASSALLPQVQTLVTDPNYLHRVALCHLYAALANVAAFDAATCESAVWPQIVMLQQDAVPNVRLNVAKAITALSRADKIPTRLTKPVLGKLSQDSEVDVRDAAVASPAPKSSTAKK</sequence>
<dbReference type="GO" id="GO:0005634">
    <property type="term" value="C:nucleus"/>
    <property type="evidence" value="ECO:0007669"/>
    <property type="project" value="TreeGrafter"/>
</dbReference>
<dbReference type="InterPro" id="IPR021133">
    <property type="entry name" value="HEAT_type_2"/>
</dbReference>
<dbReference type="InterPro" id="IPR011989">
    <property type="entry name" value="ARM-like"/>
</dbReference>
<organism evidence="5 6">
    <name type="scientific">Novymonas esmeraldas</name>
    <dbReference type="NCBI Taxonomy" id="1808958"/>
    <lineage>
        <taxon>Eukaryota</taxon>
        <taxon>Discoba</taxon>
        <taxon>Euglenozoa</taxon>
        <taxon>Kinetoplastea</taxon>
        <taxon>Metakinetoplastina</taxon>
        <taxon>Trypanosomatida</taxon>
        <taxon>Trypanosomatidae</taxon>
        <taxon>Novymonas</taxon>
    </lineage>
</organism>
<feature type="region of interest" description="Disordered" evidence="3">
    <location>
        <begin position="583"/>
        <end position="604"/>
    </location>
</feature>
<feature type="repeat" description="HEAT" evidence="2">
    <location>
        <begin position="262"/>
        <end position="300"/>
    </location>
</feature>
<dbReference type="GO" id="GO:0005829">
    <property type="term" value="C:cytosol"/>
    <property type="evidence" value="ECO:0007669"/>
    <property type="project" value="TreeGrafter"/>
</dbReference>
<feature type="repeat" description="HEAT" evidence="2">
    <location>
        <begin position="224"/>
        <end position="261"/>
    </location>
</feature>
<dbReference type="PANTHER" id="PTHR10648">
    <property type="entry name" value="SERINE/THREONINE-PROTEIN PHOSPHATASE PP2A 65 KDA REGULATORY SUBUNIT"/>
    <property type="match status" value="1"/>
</dbReference>
<evidence type="ECO:0000256" key="2">
    <source>
        <dbReference type="PROSITE-ProRule" id="PRU00103"/>
    </source>
</evidence>
<dbReference type="Gene3D" id="1.25.10.10">
    <property type="entry name" value="Leucine-rich Repeat Variant"/>
    <property type="match status" value="1"/>
</dbReference>
<proteinExistence type="predicted"/>
<evidence type="ECO:0000313" key="5">
    <source>
        <dbReference type="EMBL" id="KAK7202167.1"/>
    </source>
</evidence>
<feature type="domain" description="Phosphatase 2A Regulatory Subunit A helical" evidence="4">
    <location>
        <begin position="298"/>
        <end position="505"/>
    </location>
</feature>
<feature type="repeat" description="HEAT" evidence="2">
    <location>
        <begin position="418"/>
        <end position="454"/>
    </location>
</feature>
<dbReference type="SUPFAM" id="SSF48371">
    <property type="entry name" value="ARM repeat"/>
    <property type="match status" value="1"/>
</dbReference>
<name>A0AAW0FF57_9TRYP</name>
<dbReference type="InterPro" id="IPR055231">
    <property type="entry name" value="2AA_helical"/>
</dbReference>
<dbReference type="PROSITE" id="PS50077">
    <property type="entry name" value="HEAT_REPEAT"/>
    <property type="match status" value="3"/>
</dbReference>
<keyword evidence="1" id="KW-0677">Repeat</keyword>
<dbReference type="EMBL" id="JAECZO010000026">
    <property type="protein sequence ID" value="KAK7202167.1"/>
    <property type="molecule type" value="Genomic_DNA"/>
</dbReference>
<dbReference type="Proteomes" id="UP001430356">
    <property type="component" value="Unassembled WGS sequence"/>
</dbReference>
<comment type="caution">
    <text evidence="5">The sequence shown here is derived from an EMBL/GenBank/DDBJ whole genome shotgun (WGS) entry which is preliminary data.</text>
</comment>
<dbReference type="PANTHER" id="PTHR10648:SF34">
    <property type="entry name" value="PROTEIN PHOSPHATASE 2A REGULATORY SUBUNIT, PUTATIVE-RELATED"/>
    <property type="match status" value="1"/>
</dbReference>
<evidence type="ECO:0000313" key="6">
    <source>
        <dbReference type="Proteomes" id="UP001430356"/>
    </source>
</evidence>
<evidence type="ECO:0000256" key="1">
    <source>
        <dbReference type="ARBA" id="ARBA00022737"/>
    </source>
</evidence>
<protein>
    <submittedName>
        <fullName evidence="5">Serine/threonine protein phosphatase 2A regulatory subunit</fullName>
    </submittedName>
</protein>
<accession>A0AAW0FF57</accession>
<evidence type="ECO:0000259" key="4">
    <source>
        <dbReference type="Pfam" id="PF22956"/>
    </source>
</evidence>
<reference evidence="5 6" key="1">
    <citation type="journal article" date="2021" name="MBio">
        <title>A New Model Trypanosomatid, Novymonas esmeraldas: Genomic Perception of Its 'Candidatus Pandoraea novymonadis' Endosymbiont.</title>
        <authorList>
            <person name="Zakharova A."/>
            <person name="Saura A."/>
            <person name="Butenko A."/>
            <person name="Podesvova L."/>
            <person name="Warmusova S."/>
            <person name="Kostygov A.Y."/>
            <person name="Nenarokova A."/>
            <person name="Lukes J."/>
            <person name="Opperdoes F.R."/>
            <person name="Yurchenko V."/>
        </authorList>
    </citation>
    <scope>NUCLEOTIDE SEQUENCE [LARGE SCALE GENOMIC DNA]</scope>
    <source>
        <strain evidence="5 6">E262AT.01</strain>
    </source>
</reference>
<keyword evidence="6" id="KW-1185">Reference proteome</keyword>
<dbReference type="InterPro" id="IPR016024">
    <property type="entry name" value="ARM-type_fold"/>
</dbReference>
<evidence type="ECO:0000256" key="3">
    <source>
        <dbReference type="SAM" id="MobiDB-lite"/>
    </source>
</evidence>
<dbReference type="GO" id="GO:0019888">
    <property type="term" value="F:protein phosphatase regulator activity"/>
    <property type="evidence" value="ECO:0007669"/>
    <property type="project" value="TreeGrafter"/>
</dbReference>
<dbReference type="GO" id="GO:0000159">
    <property type="term" value="C:protein phosphatase type 2A complex"/>
    <property type="evidence" value="ECO:0007669"/>
    <property type="project" value="TreeGrafter"/>
</dbReference>
<dbReference type="InterPro" id="IPR051023">
    <property type="entry name" value="PP2A_Regulatory_Subunit_A"/>
</dbReference>
<dbReference type="FunFam" id="1.25.10.10:FF:000616">
    <property type="entry name" value="Serine/threonine protein phosphatase 2A regulatory subunit, putative"/>
    <property type="match status" value="1"/>
</dbReference>
<dbReference type="Pfam" id="PF22956">
    <property type="entry name" value="VPS15-like_hel"/>
    <property type="match status" value="1"/>
</dbReference>